<reference evidence="4" key="1">
    <citation type="submission" date="2016-06" db="UniProtKB">
        <authorList>
            <consortium name="WormBaseParasite"/>
        </authorList>
    </citation>
    <scope>IDENTIFICATION</scope>
</reference>
<feature type="compositionally biased region" description="Polar residues" evidence="1">
    <location>
        <begin position="93"/>
        <end position="102"/>
    </location>
</feature>
<gene>
    <name evidence="2" type="ORF">SSLN_LOCUS17652</name>
</gene>
<evidence type="ECO:0000313" key="2">
    <source>
        <dbReference type="EMBL" id="VDM04038.1"/>
    </source>
</evidence>
<evidence type="ECO:0000313" key="3">
    <source>
        <dbReference type="Proteomes" id="UP000275846"/>
    </source>
</evidence>
<feature type="region of interest" description="Disordered" evidence="1">
    <location>
        <begin position="76"/>
        <end position="102"/>
    </location>
</feature>
<dbReference type="WBParaSite" id="SSLN_0001832201-mRNA-1">
    <property type="protein sequence ID" value="SSLN_0001832201-mRNA-1"/>
    <property type="gene ID" value="SSLN_0001832201"/>
</dbReference>
<keyword evidence="3" id="KW-1185">Reference proteome</keyword>
<dbReference type="EMBL" id="UYSU01042875">
    <property type="protein sequence ID" value="VDM04038.1"/>
    <property type="molecule type" value="Genomic_DNA"/>
</dbReference>
<accession>A0A183TMF4</accession>
<dbReference type="AlphaFoldDB" id="A0A183TMF4"/>
<reference evidence="2 3" key="2">
    <citation type="submission" date="2018-11" db="EMBL/GenBank/DDBJ databases">
        <authorList>
            <consortium name="Pathogen Informatics"/>
        </authorList>
    </citation>
    <scope>NUCLEOTIDE SEQUENCE [LARGE SCALE GENOMIC DNA]</scope>
    <source>
        <strain evidence="2 3">NST_G2</strain>
    </source>
</reference>
<sequence>MAVETLQEILTRCPQSVQCLYNDQRQLDEVTMGSPFGAFLANIVMSKVEQTYLKDTINDLDFYARSVFKGLRRLPGRDGTASAAERRFRESKAQSLRRQVTRSAALDRRRGLLLEKPV</sequence>
<evidence type="ECO:0000256" key="1">
    <source>
        <dbReference type="SAM" id="MobiDB-lite"/>
    </source>
</evidence>
<protein>
    <submittedName>
        <fullName evidence="4">Reverse transcriptase domain-containing protein</fullName>
    </submittedName>
</protein>
<organism evidence="4">
    <name type="scientific">Schistocephalus solidus</name>
    <name type="common">Tapeworm</name>
    <dbReference type="NCBI Taxonomy" id="70667"/>
    <lineage>
        <taxon>Eukaryota</taxon>
        <taxon>Metazoa</taxon>
        <taxon>Spiralia</taxon>
        <taxon>Lophotrochozoa</taxon>
        <taxon>Platyhelminthes</taxon>
        <taxon>Cestoda</taxon>
        <taxon>Eucestoda</taxon>
        <taxon>Diphyllobothriidea</taxon>
        <taxon>Diphyllobothriidae</taxon>
        <taxon>Schistocephalus</taxon>
    </lineage>
</organism>
<proteinExistence type="predicted"/>
<name>A0A183TMF4_SCHSO</name>
<dbReference type="Proteomes" id="UP000275846">
    <property type="component" value="Unassembled WGS sequence"/>
</dbReference>
<evidence type="ECO:0000313" key="4">
    <source>
        <dbReference type="WBParaSite" id="SSLN_0001832201-mRNA-1"/>
    </source>
</evidence>